<comment type="caution">
    <text evidence="3">The sequence shown here is derived from an EMBL/GenBank/DDBJ whole genome shotgun (WGS) entry which is preliminary data.</text>
</comment>
<dbReference type="AlphaFoldDB" id="A0A1V9Z8I5"/>
<protein>
    <submittedName>
        <fullName evidence="3">Uncharacterized protein</fullName>
    </submittedName>
</protein>
<dbReference type="OrthoDB" id="10255522at2759"/>
<dbReference type="Proteomes" id="UP000243579">
    <property type="component" value="Unassembled WGS sequence"/>
</dbReference>
<feature type="coiled-coil region" evidence="1">
    <location>
        <begin position="77"/>
        <end position="104"/>
    </location>
</feature>
<reference evidence="3 4" key="1">
    <citation type="journal article" date="2014" name="Genome Biol. Evol.">
        <title>The secreted proteins of Achlya hypogyna and Thraustotheca clavata identify the ancestral oomycete secretome and reveal gene acquisitions by horizontal gene transfer.</title>
        <authorList>
            <person name="Misner I."/>
            <person name="Blouin N."/>
            <person name="Leonard G."/>
            <person name="Richards T.A."/>
            <person name="Lane C.E."/>
        </authorList>
    </citation>
    <scope>NUCLEOTIDE SEQUENCE [LARGE SCALE GENOMIC DNA]</scope>
    <source>
        <strain evidence="3 4">ATCC 48635</strain>
    </source>
</reference>
<feature type="coiled-coil region" evidence="1">
    <location>
        <begin position="250"/>
        <end position="277"/>
    </location>
</feature>
<feature type="region of interest" description="Disordered" evidence="2">
    <location>
        <begin position="389"/>
        <end position="416"/>
    </location>
</feature>
<accession>A0A1V9Z8I5</accession>
<dbReference type="EMBL" id="JNBR01000373">
    <property type="protein sequence ID" value="OQR94150.1"/>
    <property type="molecule type" value="Genomic_DNA"/>
</dbReference>
<evidence type="ECO:0000313" key="3">
    <source>
        <dbReference type="EMBL" id="OQR94150.1"/>
    </source>
</evidence>
<proteinExistence type="predicted"/>
<name>A0A1V9Z8I5_ACHHY</name>
<gene>
    <name evidence="3" type="ORF">ACHHYP_01669</name>
</gene>
<feature type="compositionally biased region" description="Polar residues" evidence="2">
    <location>
        <begin position="405"/>
        <end position="416"/>
    </location>
</feature>
<keyword evidence="4" id="KW-1185">Reference proteome</keyword>
<evidence type="ECO:0000313" key="4">
    <source>
        <dbReference type="Proteomes" id="UP000243579"/>
    </source>
</evidence>
<feature type="coiled-coil region" evidence="1">
    <location>
        <begin position="144"/>
        <end position="171"/>
    </location>
</feature>
<evidence type="ECO:0000256" key="1">
    <source>
        <dbReference type="SAM" id="Coils"/>
    </source>
</evidence>
<keyword evidence="1" id="KW-0175">Coiled coil</keyword>
<evidence type="ECO:0000256" key="2">
    <source>
        <dbReference type="SAM" id="MobiDB-lite"/>
    </source>
</evidence>
<organism evidence="3 4">
    <name type="scientific">Achlya hypogyna</name>
    <name type="common">Oomycete</name>
    <name type="synonym">Protoachlya hypogyna</name>
    <dbReference type="NCBI Taxonomy" id="1202772"/>
    <lineage>
        <taxon>Eukaryota</taxon>
        <taxon>Sar</taxon>
        <taxon>Stramenopiles</taxon>
        <taxon>Oomycota</taxon>
        <taxon>Saprolegniomycetes</taxon>
        <taxon>Saprolegniales</taxon>
        <taxon>Achlyaceae</taxon>
        <taxon>Achlya</taxon>
    </lineage>
</organism>
<feature type="region of interest" description="Disordered" evidence="2">
    <location>
        <begin position="221"/>
        <end position="242"/>
    </location>
</feature>
<sequence>MAEDDIRSRLLHLRNLEALHEMEDEVHALRAKVVALEVPEILLAREKGYINTESQLTFVTARNGELERMVVSSMQDATKAAEDRDRLAKKLAKLQNEANLHSTTLSGMEQAYAAEMAAKETVLSELQARLELVQTSNDALLLKEQALVEENEAAQAAVADLQSRLEASEASATSLHNVNHQVCYQLSETKHELRTQEGIIAANEKLASLVTALETQLRTLTSTDDDSNNETTRWQRSTQKEDEVPRCNHCSEAENRLAMLKKQLLEMTHQRDRLDSELQDCKVSALLRRELELTAAKAHEVAIEAEQSALAAANHELTSKVDSLEAYVQDVETSTAFEKYVQMKTENRCLAQRLQAALQKDVASHMPKPPAMLRKQSTNYHLAFPRPNHVADASPRRPSLAMPPISNQKTSSWFRI</sequence>